<dbReference type="Gene3D" id="1.20.5.620">
    <property type="entry name" value="F1F0 ATP synthase subunit B, membrane domain"/>
    <property type="match status" value="1"/>
</dbReference>
<dbReference type="EMBL" id="JBEDNP010000003">
    <property type="protein sequence ID" value="MEQ3538718.1"/>
    <property type="molecule type" value="Genomic_DNA"/>
</dbReference>
<evidence type="ECO:0008006" key="5">
    <source>
        <dbReference type="Google" id="ProtNLM"/>
    </source>
</evidence>
<sequence length="456" mass="48568">MSVSPSPSGPHRHEPVNGSSRHAHRGGDSGAHPDRHDGEDGSWFTVVLRGYDRGEVDTRLAELDHRIHDEIRRADAAEQSLSAARAQVRRLQEQLENDSAARAGAERRAEEAGFGRRVERVLQAAEQEAAELRERAAGEAAEIVERARREAEDRRSRTEEALLGRAATLDREFTSRSSTLDDREHDADRRERDLAERERTVSDRLSGVRTEAERILADARADAEQTLSTARAEAAALLRDAEQGAGERRSAVVRDVERLAALRDDVRDELTRVQRTLAEELDREPVSAALDDALFGPAPVSLPPVSLPPVSLPPVSLPPGSLPPSTSSSSGLSSASPAPSSDEGSTASVSELASRPSADAAGSRSEDGGPADADAEDAPVTGSLLLGPGHRPAEEDPDSTTVGRIPPVSLTSIGVLPFGDLGTGRDQPRTRTDVAGGTTRTGRGATRGPGPGRRSR</sequence>
<feature type="compositionally biased region" description="Polar residues" evidence="2">
    <location>
        <begin position="342"/>
        <end position="351"/>
    </location>
</feature>
<proteinExistence type="predicted"/>
<name>A0ABV1JTH5_9PSEU</name>
<feature type="compositionally biased region" description="Low complexity" evidence="2">
    <location>
        <begin position="433"/>
        <end position="444"/>
    </location>
</feature>
<keyword evidence="1" id="KW-0175">Coiled coil</keyword>
<evidence type="ECO:0000256" key="1">
    <source>
        <dbReference type="SAM" id="Coils"/>
    </source>
</evidence>
<feature type="coiled-coil region" evidence="1">
    <location>
        <begin position="220"/>
        <end position="283"/>
    </location>
</feature>
<dbReference type="Proteomes" id="UP001464923">
    <property type="component" value="Unassembled WGS sequence"/>
</dbReference>
<keyword evidence="4" id="KW-1185">Reference proteome</keyword>
<feature type="compositionally biased region" description="Pro residues" evidence="2">
    <location>
        <begin position="300"/>
        <end position="322"/>
    </location>
</feature>
<feature type="compositionally biased region" description="Low complexity" evidence="2">
    <location>
        <begin position="323"/>
        <end position="341"/>
    </location>
</feature>
<protein>
    <recommendedName>
        <fullName evidence="5">Chromosome partition protein Smc</fullName>
    </recommendedName>
</protein>
<comment type="caution">
    <text evidence="3">The sequence shown here is derived from an EMBL/GenBank/DDBJ whole genome shotgun (WGS) entry which is preliminary data.</text>
</comment>
<organism evidence="3 4">
    <name type="scientific">Pseudonocardia tropica</name>
    <dbReference type="NCBI Taxonomy" id="681289"/>
    <lineage>
        <taxon>Bacteria</taxon>
        <taxon>Bacillati</taxon>
        <taxon>Actinomycetota</taxon>
        <taxon>Actinomycetes</taxon>
        <taxon>Pseudonocardiales</taxon>
        <taxon>Pseudonocardiaceae</taxon>
        <taxon>Pseudonocardia</taxon>
    </lineage>
</organism>
<feature type="region of interest" description="Disordered" evidence="2">
    <location>
        <begin position="1"/>
        <end position="41"/>
    </location>
</feature>
<gene>
    <name evidence="3" type="ORF">WHI96_07785</name>
</gene>
<evidence type="ECO:0000313" key="3">
    <source>
        <dbReference type="EMBL" id="MEQ3538718.1"/>
    </source>
</evidence>
<feature type="compositionally biased region" description="Basic and acidic residues" evidence="2">
    <location>
        <begin position="25"/>
        <end position="39"/>
    </location>
</feature>
<dbReference type="RefSeq" id="WP_345653971.1">
    <property type="nucleotide sequence ID" value="NZ_BAABLY010000092.1"/>
</dbReference>
<feature type="region of interest" description="Disordered" evidence="2">
    <location>
        <begin position="294"/>
        <end position="456"/>
    </location>
</feature>
<reference evidence="3 4" key="1">
    <citation type="submission" date="2024-03" db="EMBL/GenBank/DDBJ databases">
        <title>Draft genome sequence of Pseudonocardia tropica JCM 19149.</title>
        <authorList>
            <person name="Butdee W."/>
            <person name="Duangmal K."/>
        </authorList>
    </citation>
    <scope>NUCLEOTIDE SEQUENCE [LARGE SCALE GENOMIC DNA]</scope>
    <source>
        <strain evidence="3 4">JCM 19149</strain>
    </source>
</reference>
<accession>A0ABV1JTH5</accession>
<evidence type="ECO:0000256" key="2">
    <source>
        <dbReference type="SAM" id="MobiDB-lite"/>
    </source>
</evidence>
<evidence type="ECO:0000313" key="4">
    <source>
        <dbReference type="Proteomes" id="UP001464923"/>
    </source>
</evidence>
<feature type="compositionally biased region" description="Gly residues" evidence="2">
    <location>
        <begin position="445"/>
        <end position="456"/>
    </location>
</feature>
<feature type="region of interest" description="Disordered" evidence="2">
    <location>
        <begin position="148"/>
        <end position="200"/>
    </location>
</feature>